<evidence type="ECO:0000256" key="9">
    <source>
        <dbReference type="ARBA" id="ARBA00023315"/>
    </source>
</evidence>
<keyword evidence="5" id="KW-0863">Zinc-finger</keyword>
<evidence type="ECO:0000259" key="11">
    <source>
        <dbReference type="Pfam" id="PF13878"/>
    </source>
</evidence>
<keyword evidence="9" id="KW-0012">Acyltransferase</keyword>
<dbReference type="GO" id="GO:0008270">
    <property type="term" value="F:zinc ion binding"/>
    <property type="evidence" value="ECO:0007669"/>
    <property type="project" value="UniProtKB-KW"/>
</dbReference>
<dbReference type="STRING" id="5601.A0A0D2GBI2"/>
<comment type="similarity">
    <text evidence="2">Belongs to the acetyltransferase family. ECO subfamily.</text>
</comment>
<dbReference type="Proteomes" id="UP000054266">
    <property type="component" value="Unassembled WGS sequence"/>
</dbReference>
<dbReference type="GO" id="GO:0000785">
    <property type="term" value="C:chromatin"/>
    <property type="evidence" value="ECO:0007669"/>
    <property type="project" value="TreeGrafter"/>
</dbReference>
<evidence type="ECO:0000256" key="4">
    <source>
        <dbReference type="ARBA" id="ARBA00022723"/>
    </source>
</evidence>
<evidence type="ECO:0000256" key="3">
    <source>
        <dbReference type="ARBA" id="ARBA00022679"/>
    </source>
</evidence>
<evidence type="ECO:0008006" key="15">
    <source>
        <dbReference type="Google" id="ProtNLM"/>
    </source>
</evidence>
<dbReference type="HOGENOM" id="CLU_039183_2_2_1"/>
<comment type="subcellular location">
    <subcellularLocation>
        <location evidence="1">Nucleus</location>
    </subcellularLocation>
</comment>
<feature type="compositionally biased region" description="Low complexity" evidence="10">
    <location>
        <begin position="423"/>
        <end position="436"/>
    </location>
</feature>
<feature type="compositionally biased region" description="Polar residues" evidence="10">
    <location>
        <begin position="82"/>
        <end position="100"/>
    </location>
</feature>
<feature type="compositionally biased region" description="Basic and acidic residues" evidence="10">
    <location>
        <begin position="141"/>
        <end position="159"/>
    </location>
</feature>
<reference evidence="13 14" key="1">
    <citation type="submission" date="2015-01" db="EMBL/GenBank/DDBJ databases">
        <title>The Genome Sequence of Capronia semiimmersa CBS27337.</title>
        <authorList>
            <consortium name="The Broad Institute Genomics Platform"/>
            <person name="Cuomo C."/>
            <person name="de Hoog S."/>
            <person name="Gorbushina A."/>
            <person name="Stielow B."/>
            <person name="Teixiera M."/>
            <person name="Abouelleil A."/>
            <person name="Chapman S.B."/>
            <person name="Priest M."/>
            <person name="Young S.K."/>
            <person name="Wortman J."/>
            <person name="Nusbaum C."/>
            <person name="Birren B."/>
        </authorList>
    </citation>
    <scope>NUCLEOTIDE SEQUENCE [LARGE SCALE GENOMIC DNA]</scope>
    <source>
        <strain evidence="13 14">CBS 27337</strain>
    </source>
</reference>
<evidence type="ECO:0000313" key="13">
    <source>
        <dbReference type="EMBL" id="KIW69414.1"/>
    </source>
</evidence>
<proteinExistence type="inferred from homology"/>
<keyword evidence="4" id="KW-0479">Metal-binding</keyword>
<name>A0A0D2GBI2_9EURO</name>
<dbReference type="GO" id="GO:0061733">
    <property type="term" value="F:protein-lysine-acetyltransferase activity"/>
    <property type="evidence" value="ECO:0007669"/>
    <property type="project" value="TreeGrafter"/>
</dbReference>
<gene>
    <name evidence="13" type="ORF">PV04_05293</name>
</gene>
<feature type="compositionally biased region" description="Polar residues" evidence="10">
    <location>
        <begin position="178"/>
        <end position="190"/>
    </location>
</feature>
<evidence type="ECO:0000313" key="14">
    <source>
        <dbReference type="Proteomes" id="UP000054266"/>
    </source>
</evidence>
<keyword evidence="6" id="KW-0862">Zinc</keyword>
<evidence type="ECO:0000256" key="8">
    <source>
        <dbReference type="ARBA" id="ARBA00023306"/>
    </source>
</evidence>
<evidence type="ECO:0000256" key="10">
    <source>
        <dbReference type="SAM" id="MobiDB-lite"/>
    </source>
</evidence>
<dbReference type="PANTHER" id="PTHR45884">
    <property type="entry name" value="N-ACETYLTRANSFERASE ECO"/>
    <property type="match status" value="1"/>
</dbReference>
<keyword evidence="8" id="KW-0131">Cell cycle</keyword>
<evidence type="ECO:0000259" key="12">
    <source>
        <dbReference type="Pfam" id="PF13880"/>
    </source>
</evidence>
<keyword evidence="3" id="KW-0808">Transferase</keyword>
<sequence>MSPVVYPYLVTNSYKGGLFMRTYSRNVRRAWDGEDYRPPKRLRLNDTWNATSSSAPTVNENTLHPLDLEDSLERAIRETSVAALSSSPSRKNSTIFSAAESQGDDIGSSTITPPSSPPPELQLTPPNVKVRKPTFSCLNKSSKDKKDPKPAKRKRDEQSSGHNAPVSTRLDSEPLSEIFNSSARAQSSQPPTNPGPPQQDVERAPVARPTIQIPRPAPAPKQKLIQTVLDLGQPLLPATCPQCQMSYMPSVPEDAQLHNMYHNRDSSGIELGKPFLKSAMRWCYQVPQIPGSVIVVDRKMALPTRRVVQKVLAIVNKELGSVDIKEEELWSQRVPEGEKDEESGGKKSDRYKAFLHILDEKCVGICLAERITKAHRVLPGETATSETLPLNGHFGFNRPASPAPTETHEDEQRSLSHKPQIPTPVASPTAAAPPSSISISEETYPAVVGVSRIWTSKAFRHKGIANNLLECVMNQFIYGLELEPLQLAFSQPTESGAALARAWFGEKDGWAVYRED</sequence>
<dbReference type="InterPro" id="IPR028009">
    <property type="entry name" value="ESCO_Acetyltransf_dom"/>
</dbReference>
<keyword evidence="14" id="KW-1185">Reference proteome</keyword>
<dbReference type="AlphaFoldDB" id="A0A0D2GBI2"/>
<dbReference type="PANTHER" id="PTHR45884:SF2">
    <property type="entry name" value="N-ACETYLTRANSFERASE ECO"/>
    <property type="match status" value="1"/>
</dbReference>
<feature type="region of interest" description="Disordered" evidence="10">
    <location>
        <begin position="79"/>
        <end position="204"/>
    </location>
</feature>
<feature type="domain" description="N-acetyltransferase ESCO acetyl-transferase" evidence="12">
    <location>
        <begin position="444"/>
        <end position="513"/>
    </location>
</feature>
<evidence type="ECO:0000256" key="7">
    <source>
        <dbReference type="ARBA" id="ARBA00023242"/>
    </source>
</evidence>
<dbReference type="GO" id="GO:0007064">
    <property type="term" value="P:mitotic sister chromatid cohesion"/>
    <property type="evidence" value="ECO:0007669"/>
    <property type="project" value="TreeGrafter"/>
</dbReference>
<evidence type="ECO:0000256" key="1">
    <source>
        <dbReference type="ARBA" id="ARBA00004123"/>
    </source>
</evidence>
<feature type="region of interest" description="Disordered" evidence="10">
    <location>
        <begin position="384"/>
        <end position="436"/>
    </location>
</feature>
<organism evidence="13 14">
    <name type="scientific">Phialophora macrospora</name>
    <dbReference type="NCBI Taxonomy" id="1851006"/>
    <lineage>
        <taxon>Eukaryota</taxon>
        <taxon>Fungi</taxon>
        <taxon>Dikarya</taxon>
        <taxon>Ascomycota</taxon>
        <taxon>Pezizomycotina</taxon>
        <taxon>Eurotiomycetes</taxon>
        <taxon>Chaetothyriomycetidae</taxon>
        <taxon>Chaetothyriales</taxon>
        <taxon>Herpotrichiellaceae</taxon>
        <taxon>Phialophora</taxon>
    </lineage>
</organism>
<dbReference type="EMBL" id="KN846958">
    <property type="protein sequence ID" value="KIW69414.1"/>
    <property type="molecule type" value="Genomic_DNA"/>
</dbReference>
<accession>A0A0D2GBI2</accession>
<keyword evidence="7" id="KW-0539">Nucleus</keyword>
<evidence type="ECO:0000256" key="5">
    <source>
        <dbReference type="ARBA" id="ARBA00022771"/>
    </source>
</evidence>
<dbReference type="InterPro" id="IPR028005">
    <property type="entry name" value="AcTrfase_ESCO_Znf_dom"/>
</dbReference>
<evidence type="ECO:0000256" key="2">
    <source>
        <dbReference type="ARBA" id="ARBA00005816"/>
    </source>
</evidence>
<dbReference type="Pfam" id="PF13880">
    <property type="entry name" value="Acetyltransf_13"/>
    <property type="match status" value="1"/>
</dbReference>
<dbReference type="Pfam" id="PF13878">
    <property type="entry name" value="zf-C2H2_3"/>
    <property type="match status" value="1"/>
</dbReference>
<protein>
    <recommendedName>
        <fullName evidence="15">N-acetyltransferase domain-containing protein</fullName>
    </recommendedName>
</protein>
<dbReference type="GO" id="GO:0005634">
    <property type="term" value="C:nucleus"/>
    <property type="evidence" value="ECO:0007669"/>
    <property type="project" value="UniProtKB-SubCell"/>
</dbReference>
<feature type="domain" description="N-acetyltransferase ESCO zinc-finger" evidence="11">
    <location>
        <begin position="226"/>
        <end position="264"/>
    </location>
</feature>
<evidence type="ECO:0000256" key="6">
    <source>
        <dbReference type="ARBA" id="ARBA00022833"/>
    </source>
</evidence>